<keyword evidence="3" id="KW-1185">Reference proteome</keyword>
<dbReference type="Proteomes" id="UP000277671">
    <property type="component" value="Unassembled WGS sequence"/>
</dbReference>
<protein>
    <submittedName>
        <fullName evidence="2">Uncharacterized protein</fullName>
    </submittedName>
</protein>
<name>A0A495JUJ6_9ACTN</name>
<sequence>MSAGKPAKDPAEDPADRLDRQMTEAVDHIRQMLAKLARPVDVSYGYDADGAFRADSSPTNGPTTEQ</sequence>
<comment type="caution">
    <text evidence="2">The sequence shown here is derived from an EMBL/GenBank/DDBJ whole genome shotgun (WGS) entry which is preliminary data.</text>
</comment>
<proteinExistence type="predicted"/>
<evidence type="ECO:0000313" key="2">
    <source>
        <dbReference type="EMBL" id="RKR92687.1"/>
    </source>
</evidence>
<dbReference type="RefSeq" id="WP_121160642.1">
    <property type="nucleotide sequence ID" value="NZ_RBKT01000001.1"/>
</dbReference>
<feature type="region of interest" description="Disordered" evidence="1">
    <location>
        <begin position="47"/>
        <end position="66"/>
    </location>
</feature>
<organism evidence="2 3">
    <name type="scientific">Micromonospora pisi</name>
    <dbReference type="NCBI Taxonomy" id="589240"/>
    <lineage>
        <taxon>Bacteria</taxon>
        <taxon>Bacillati</taxon>
        <taxon>Actinomycetota</taxon>
        <taxon>Actinomycetes</taxon>
        <taxon>Micromonosporales</taxon>
        <taxon>Micromonosporaceae</taxon>
        <taxon>Micromonospora</taxon>
    </lineage>
</organism>
<feature type="region of interest" description="Disordered" evidence="1">
    <location>
        <begin position="1"/>
        <end position="22"/>
    </location>
</feature>
<reference evidence="2 3" key="1">
    <citation type="submission" date="2018-10" db="EMBL/GenBank/DDBJ databases">
        <title>Sequencing the genomes of 1000 actinobacteria strains.</title>
        <authorList>
            <person name="Klenk H.-P."/>
        </authorList>
    </citation>
    <scope>NUCLEOTIDE SEQUENCE [LARGE SCALE GENOMIC DNA]</scope>
    <source>
        <strain evidence="2 3">DSM 45175</strain>
    </source>
</reference>
<accession>A0A495JUJ6</accession>
<evidence type="ECO:0000313" key="3">
    <source>
        <dbReference type="Proteomes" id="UP000277671"/>
    </source>
</evidence>
<feature type="compositionally biased region" description="Polar residues" evidence="1">
    <location>
        <begin position="56"/>
        <end position="66"/>
    </location>
</feature>
<gene>
    <name evidence="2" type="ORF">BDK92_7165</name>
</gene>
<evidence type="ECO:0000256" key="1">
    <source>
        <dbReference type="SAM" id="MobiDB-lite"/>
    </source>
</evidence>
<dbReference type="AlphaFoldDB" id="A0A495JUJ6"/>
<dbReference type="EMBL" id="RBKT01000001">
    <property type="protein sequence ID" value="RKR92687.1"/>
    <property type="molecule type" value="Genomic_DNA"/>
</dbReference>